<reference evidence="8" key="1">
    <citation type="submission" date="2023-06" db="EMBL/GenBank/DDBJ databases">
        <title>Conoideocrella luteorostrata (Hypocreales: Clavicipitaceae), a potential biocontrol fungus for elongate hemlock scale in United States Christmas tree production areas.</title>
        <authorList>
            <person name="Barrett H."/>
            <person name="Lovett B."/>
            <person name="Macias A.M."/>
            <person name="Stajich J.E."/>
            <person name="Kasson M.T."/>
        </authorList>
    </citation>
    <scope>NUCLEOTIDE SEQUENCE</scope>
    <source>
        <strain evidence="8">ARSEF 14590</strain>
    </source>
</reference>
<feature type="transmembrane region" description="Helical" evidence="6">
    <location>
        <begin position="216"/>
        <end position="236"/>
    </location>
</feature>
<dbReference type="Pfam" id="PF20684">
    <property type="entry name" value="Fung_rhodopsin"/>
    <property type="match status" value="1"/>
</dbReference>
<comment type="similarity">
    <text evidence="5">Belongs to the SAT4 family.</text>
</comment>
<sequence>MTKTVCQAPVRDQTTRFNVMVLTFGIIAGATVVIRLKFKEFFSVKRRLESDDWIIFTALPVGLACIILEVTGLTAHGLGRDMWGISRDNLIAFGRYFYTIQSLYVLLMTQIKLTFCFFYLNIFSGRIIRRFLWGTVIFHILFSLAFFIGVLCACIPVEYHWNKFDWTNGPTAEGRCLNINSGGWANGAVSVASDFWLLGIPLCGIRKLKLHWKKKVGVALMFLTGAGVTIVSILRLTSIPHYAKTTNPTWDQYDVIWWSTVENTTPNGGEGRSRAPSLLWSYNALDMHRQKRTR</sequence>
<comment type="subcellular location">
    <subcellularLocation>
        <location evidence="1">Membrane</location>
        <topology evidence="1">Multi-pass membrane protein</topology>
    </subcellularLocation>
</comment>
<name>A0AAJ0CSI9_9HYPO</name>
<organism evidence="8 9">
    <name type="scientific">Conoideocrella luteorostrata</name>
    <dbReference type="NCBI Taxonomy" id="1105319"/>
    <lineage>
        <taxon>Eukaryota</taxon>
        <taxon>Fungi</taxon>
        <taxon>Dikarya</taxon>
        <taxon>Ascomycota</taxon>
        <taxon>Pezizomycotina</taxon>
        <taxon>Sordariomycetes</taxon>
        <taxon>Hypocreomycetidae</taxon>
        <taxon>Hypocreales</taxon>
        <taxon>Clavicipitaceae</taxon>
        <taxon>Conoideocrella</taxon>
    </lineage>
</organism>
<protein>
    <recommendedName>
        <fullName evidence="7">Rhodopsin domain-containing protein</fullName>
    </recommendedName>
</protein>
<dbReference type="EMBL" id="JASWJB010000107">
    <property type="protein sequence ID" value="KAK2597337.1"/>
    <property type="molecule type" value="Genomic_DNA"/>
</dbReference>
<proteinExistence type="inferred from homology"/>
<evidence type="ECO:0000256" key="4">
    <source>
        <dbReference type="ARBA" id="ARBA00023136"/>
    </source>
</evidence>
<dbReference type="AlphaFoldDB" id="A0AAJ0CSI9"/>
<dbReference type="Proteomes" id="UP001251528">
    <property type="component" value="Unassembled WGS sequence"/>
</dbReference>
<feature type="transmembrane region" description="Helical" evidence="6">
    <location>
        <begin position="132"/>
        <end position="159"/>
    </location>
</feature>
<keyword evidence="2 6" id="KW-0812">Transmembrane</keyword>
<evidence type="ECO:0000259" key="7">
    <source>
        <dbReference type="Pfam" id="PF20684"/>
    </source>
</evidence>
<feature type="transmembrane region" description="Helical" evidence="6">
    <location>
        <begin position="54"/>
        <end position="76"/>
    </location>
</feature>
<evidence type="ECO:0000313" key="8">
    <source>
        <dbReference type="EMBL" id="KAK2597337.1"/>
    </source>
</evidence>
<evidence type="ECO:0000313" key="9">
    <source>
        <dbReference type="Proteomes" id="UP001251528"/>
    </source>
</evidence>
<accession>A0AAJ0CSI9</accession>
<gene>
    <name evidence="8" type="ORF">QQS21_006033</name>
</gene>
<feature type="transmembrane region" description="Helical" evidence="6">
    <location>
        <begin position="17"/>
        <end position="34"/>
    </location>
</feature>
<keyword evidence="4 6" id="KW-0472">Membrane</keyword>
<evidence type="ECO:0000256" key="1">
    <source>
        <dbReference type="ARBA" id="ARBA00004141"/>
    </source>
</evidence>
<keyword evidence="3 6" id="KW-1133">Transmembrane helix</keyword>
<dbReference type="InterPro" id="IPR052337">
    <property type="entry name" value="SAT4-like"/>
</dbReference>
<evidence type="ECO:0000256" key="2">
    <source>
        <dbReference type="ARBA" id="ARBA00022692"/>
    </source>
</evidence>
<evidence type="ECO:0000256" key="5">
    <source>
        <dbReference type="ARBA" id="ARBA00038359"/>
    </source>
</evidence>
<dbReference type="PANTHER" id="PTHR33048">
    <property type="entry name" value="PTH11-LIKE INTEGRAL MEMBRANE PROTEIN (AFU_ORTHOLOGUE AFUA_5G11245)"/>
    <property type="match status" value="1"/>
</dbReference>
<dbReference type="PANTHER" id="PTHR33048:SF143">
    <property type="entry name" value="EXTRACELLULAR MEMBRANE PROTEIN CFEM DOMAIN-CONTAINING PROTEIN-RELATED"/>
    <property type="match status" value="1"/>
</dbReference>
<keyword evidence="9" id="KW-1185">Reference proteome</keyword>
<feature type="transmembrane region" description="Helical" evidence="6">
    <location>
        <begin position="96"/>
        <end position="120"/>
    </location>
</feature>
<dbReference type="InterPro" id="IPR049326">
    <property type="entry name" value="Rhodopsin_dom_fungi"/>
</dbReference>
<feature type="domain" description="Rhodopsin" evidence="7">
    <location>
        <begin position="43"/>
        <end position="264"/>
    </location>
</feature>
<evidence type="ECO:0000256" key="3">
    <source>
        <dbReference type="ARBA" id="ARBA00022989"/>
    </source>
</evidence>
<dbReference type="GO" id="GO:0016020">
    <property type="term" value="C:membrane"/>
    <property type="evidence" value="ECO:0007669"/>
    <property type="project" value="UniProtKB-SubCell"/>
</dbReference>
<comment type="caution">
    <text evidence="8">The sequence shown here is derived from an EMBL/GenBank/DDBJ whole genome shotgun (WGS) entry which is preliminary data.</text>
</comment>
<evidence type="ECO:0000256" key="6">
    <source>
        <dbReference type="SAM" id="Phobius"/>
    </source>
</evidence>